<dbReference type="HOGENOM" id="CLU_100181_0_0_9"/>
<protein>
    <submittedName>
        <fullName evidence="3">Uncharacterized protein</fullName>
    </submittedName>
</protein>
<feature type="coiled-coil region" evidence="1">
    <location>
        <begin position="36"/>
        <end position="63"/>
    </location>
</feature>
<keyword evidence="2" id="KW-1133">Transmembrane helix</keyword>
<accession>F4A319</accession>
<dbReference type="EMBL" id="CP002360">
    <property type="protein sequence ID" value="AEE95234.1"/>
    <property type="molecule type" value="Genomic_DNA"/>
</dbReference>
<proteinExistence type="predicted"/>
<keyword evidence="2" id="KW-0472">Membrane</keyword>
<evidence type="ECO:0000256" key="2">
    <source>
        <dbReference type="SAM" id="Phobius"/>
    </source>
</evidence>
<name>F4A319_MAHA5</name>
<keyword evidence="2" id="KW-0812">Transmembrane</keyword>
<dbReference type="AlphaFoldDB" id="F4A319"/>
<reference evidence="3 4" key="2">
    <citation type="journal article" date="2011" name="Stand. Genomic Sci.">
        <title>Complete genome sequence of Mahella australiensis type strain (50-1 BON).</title>
        <authorList>
            <person name="Sikorski J."/>
            <person name="Teshima H."/>
            <person name="Nolan M."/>
            <person name="Lucas S."/>
            <person name="Hammon N."/>
            <person name="Deshpande S."/>
            <person name="Cheng J.F."/>
            <person name="Pitluck S."/>
            <person name="Liolios K."/>
            <person name="Pagani I."/>
            <person name="Ivanova N."/>
            <person name="Huntemann M."/>
            <person name="Mavromatis K."/>
            <person name="Ovchinikova G."/>
            <person name="Pati A."/>
            <person name="Tapia R."/>
            <person name="Han C."/>
            <person name="Goodwin L."/>
            <person name="Chen A."/>
            <person name="Palaniappan K."/>
            <person name="Land M."/>
            <person name="Hauser L."/>
            <person name="Ngatchou-Djao O.D."/>
            <person name="Rohde M."/>
            <person name="Pukall R."/>
            <person name="Spring S."/>
            <person name="Abt B."/>
            <person name="Goker M."/>
            <person name="Detter J.C."/>
            <person name="Woyke T."/>
            <person name="Bristow J."/>
            <person name="Markowitz V."/>
            <person name="Hugenholtz P."/>
            <person name="Eisen J.A."/>
            <person name="Kyrpides N.C."/>
            <person name="Klenk H.P."/>
            <person name="Lapidus A."/>
        </authorList>
    </citation>
    <scope>NUCLEOTIDE SEQUENCE [LARGE SCALE GENOMIC DNA]</scope>
    <source>
        <strain evidence="4">DSM 15567 / CIP 107919 / 50-1 BON</strain>
    </source>
</reference>
<dbReference type="STRING" id="697281.Mahau_0010"/>
<evidence type="ECO:0000313" key="3">
    <source>
        <dbReference type="EMBL" id="AEE95234.1"/>
    </source>
</evidence>
<reference evidence="4" key="1">
    <citation type="submission" date="2010-11" db="EMBL/GenBank/DDBJ databases">
        <title>The complete genome of Mahella australiensis DSM 15567.</title>
        <authorList>
            <consortium name="US DOE Joint Genome Institute (JGI-PGF)"/>
            <person name="Lucas S."/>
            <person name="Copeland A."/>
            <person name="Lapidus A."/>
            <person name="Bruce D."/>
            <person name="Goodwin L."/>
            <person name="Pitluck S."/>
            <person name="Kyrpides N."/>
            <person name="Mavromatis K."/>
            <person name="Pagani I."/>
            <person name="Ivanova N."/>
            <person name="Teshima H."/>
            <person name="Brettin T."/>
            <person name="Detter J.C."/>
            <person name="Han C."/>
            <person name="Tapia R."/>
            <person name="Land M."/>
            <person name="Hauser L."/>
            <person name="Markowitz V."/>
            <person name="Cheng J.-F."/>
            <person name="Hugenholtz P."/>
            <person name="Woyke T."/>
            <person name="Wu D."/>
            <person name="Spring S."/>
            <person name="Pukall R."/>
            <person name="Steenblock K."/>
            <person name="Schneider S."/>
            <person name="Klenk H.-P."/>
            <person name="Eisen J.A."/>
        </authorList>
    </citation>
    <scope>NUCLEOTIDE SEQUENCE [LARGE SCALE GENOMIC DNA]</scope>
    <source>
        <strain evidence="4">DSM 15567 / CIP 107919 / 50-1 BON</strain>
    </source>
</reference>
<dbReference type="Proteomes" id="UP000008457">
    <property type="component" value="Chromosome"/>
</dbReference>
<gene>
    <name evidence="3" type="ordered locus">Mahau_0010</name>
</gene>
<evidence type="ECO:0000256" key="1">
    <source>
        <dbReference type="SAM" id="Coils"/>
    </source>
</evidence>
<dbReference type="KEGG" id="mas:Mahau_0010"/>
<sequence length="162" mass="18360">MFKNKIFIVIVVVAVALAGIGTWYAYDRHQAALAAEKAQQEALAKAEAEKKAAEEAKAAEKREPYSLEEQYANVEKLDESQLSDKDKAAIEALHKKYGPEMDAITKLITDYNRVQNSRNYRTMTGLEGTEYMILGTEFYKWSTSPETVADIKKIYQDKKLVK</sequence>
<keyword evidence="1" id="KW-0175">Coiled coil</keyword>
<feature type="transmembrane region" description="Helical" evidence="2">
    <location>
        <begin position="6"/>
        <end position="26"/>
    </location>
</feature>
<dbReference type="RefSeq" id="WP_013779668.1">
    <property type="nucleotide sequence ID" value="NC_015520.1"/>
</dbReference>
<evidence type="ECO:0000313" key="4">
    <source>
        <dbReference type="Proteomes" id="UP000008457"/>
    </source>
</evidence>
<keyword evidence="4" id="KW-1185">Reference proteome</keyword>
<organism evidence="3 4">
    <name type="scientific">Mahella australiensis (strain DSM 15567 / CIP 107919 / 50-1 BON)</name>
    <dbReference type="NCBI Taxonomy" id="697281"/>
    <lineage>
        <taxon>Bacteria</taxon>
        <taxon>Bacillati</taxon>
        <taxon>Bacillota</taxon>
        <taxon>Clostridia</taxon>
        <taxon>Thermoanaerobacterales</taxon>
        <taxon>Thermoanaerobacterales Family IV. Incertae Sedis</taxon>
        <taxon>Mahella</taxon>
    </lineage>
</organism>